<dbReference type="PANTHER" id="PTHR31657">
    <property type="entry name" value="ETHYLENE-RESPONSIVE TRANSCRIPTION FACTOR ERF061"/>
    <property type="match status" value="1"/>
</dbReference>
<dbReference type="InterPro" id="IPR036955">
    <property type="entry name" value="AP2/ERF_dom_sf"/>
</dbReference>
<dbReference type="STRING" id="1590841.A0A2R6S0A8"/>
<dbReference type="InterPro" id="IPR051758">
    <property type="entry name" value="ERF/AP2-like"/>
</dbReference>
<evidence type="ECO:0000256" key="2">
    <source>
        <dbReference type="ARBA" id="ARBA00022745"/>
    </source>
</evidence>
<evidence type="ECO:0000256" key="4">
    <source>
        <dbReference type="ARBA" id="ARBA00023015"/>
    </source>
</evidence>
<evidence type="ECO:0000256" key="9">
    <source>
        <dbReference type="ARBA" id="ARBA00024343"/>
    </source>
</evidence>
<dbReference type="Gramene" id="PSS35687">
    <property type="protein sequence ID" value="PSS35687"/>
    <property type="gene ID" value="CEY00_Acc00171"/>
</dbReference>
<evidence type="ECO:0000259" key="11">
    <source>
        <dbReference type="PROSITE" id="PS51032"/>
    </source>
</evidence>
<reference evidence="13" key="2">
    <citation type="journal article" date="2018" name="BMC Genomics">
        <title>A manually annotated Actinidia chinensis var. chinensis (kiwifruit) genome highlights the challenges associated with draft genomes and gene prediction in plants.</title>
        <authorList>
            <person name="Pilkington S.M."/>
            <person name="Crowhurst R."/>
            <person name="Hilario E."/>
            <person name="Nardozza S."/>
            <person name="Fraser L."/>
            <person name="Peng Y."/>
            <person name="Gunaseelan K."/>
            <person name="Simpson R."/>
            <person name="Tahir J."/>
            <person name="Deroles S.C."/>
            <person name="Templeton K."/>
            <person name="Luo Z."/>
            <person name="Davy M."/>
            <person name="Cheng C."/>
            <person name="McNeilage M."/>
            <person name="Scaglione D."/>
            <person name="Liu Y."/>
            <person name="Zhang Q."/>
            <person name="Datson P."/>
            <person name="De Silva N."/>
            <person name="Gardiner S.E."/>
            <person name="Bassett H."/>
            <person name="Chagne D."/>
            <person name="McCallum J."/>
            <person name="Dzierzon H."/>
            <person name="Deng C."/>
            <person name="Wang Y.Y."/>
            <person name="Barron L."/>
            <person name="Manako K."/>
            <person name="Bowen J."/>
            <person name="Foster T.M."/>
            <person name="Erridge Z.A."/>
            <person name="Tiffin H."/>
            <person name="Waite C.N."/>
            <person name="Davies K.M."/>
            <person name="Grierson E.P."/>
            <person name="Laing W.A."/>
            <person name="Kirk R."/>
            <person name="Chen X."/>
            <person name="Wood M."/>
            <person name="Montefiori M."/>
            <person name="Brummell D.A."/>
            <person name="Schwinn K.E."/>
            <person name="Catanach A."/>
            <person name="Fullerton C."/>
            <person name="Li D."/>
            <person name="Meiyalaghan S."/>
            <person name="Nieuwenhuizen N."/>
            <person name="Read N."/>
            <person name="Prakash R."/>
            <person name="Hunter D."/>
            <person name="Zhang H."/>
            <person name="McKenzie M."/>
            <person name="Knabel M."/>
            <person name="Harris A."/>
            <person name="Allan A.C."/>
            <person name="Gleave A."/>
            <person name="Chen A."/>
            <person name="Janssen B.J."/>
            <person name="Plunkett B."/>
            <person name="Ampomah-Dwamena C."/>
            <person name="Voogd C."/>
            <person name="Leif D."/>
            <person name="Lafferty D."/>
            <person name="Souleyre E.J.F."/>
            <person name="Varkonyi-Gasic E."/>
            <person name="Gambi F."/>
            <person name="Hanley J."/>
            <person name="Yao J.L."/>
            <person name="Cheung J."/>
            <person name="David K.M."/>
            <person name="Warren B."/>
            <person name="Marsh K."/>
            <person name="Snowden K.C."/>
            <person name="Lin-Wang K."/>
            <person name="Brian L."/>
            <person name="Martinez-Sanchez M."/>
            <person name="Wang M."/>
            <person name="Ileperuma N."/>
            <person name="Macnee N."/>
            <person name="Campin R."/>
            <person name="McAtee P."/>
            <person name="Drummond R.S.M."/>
            <person name="Espley R.V."/>
            <person name="Ireland H.S."/>
            <person name="Wu R."/>
            <person name="Atkinson R.G."/>
            <person name="Karunairetnam S."/>
            <person name="Bulley S."/>
            <person name="Chunkath S."/>
            <person name="Hanley Z."/>
            <person name="Storey R."/>
            <person name="Thrimawithana A.H."/>
            <person name="Thomson S."/>
            <person name="David C."/>
            <person name="Testolin R."/>
            <person name="Huang H."/>
            <person name="Hellens R.P."/>
            <person name="Schaffer R.J."/>
        </authorList>
    </citation>
    <scope>NUCLEOTIDE SEQUENCE [LARGE SCALE GENOMIC DNA]</scope>
    <source>
        <strain evidence="13">cv. Red5</strain>
    </source>
</reference>
<keyword evidence="13" id="KW-1185">Reference proteome</keyword>
<dbReference type="GO" id="GO:0009873">
    <property type="term" value="P:ethylene-activated signaling pathway"/>
    <property type="evidence" value="ECO:0007669"/>
    <property type="project" value="UniProtKB-KW"/>
</dbReference>
<dbReference type="CDD" id="cd00018">
    <property type="entry name" value="AP2"/>
    <property type="match status" value="1"/>
</dbReference>
<keyword evidence="8" id="KW-0539">Nucleus</keyword>
<sequence length="383" mass="42949">MENQFLTMEKELLSYLQVMSMGSRVCLDAANFSGIADQTLCHGGSSFKSSLSSPDSFFSSLESNSPTETCTSPYTNALGGYIPLNFLKSFDQSSPPSSSSPSKSPNLGLFLQEPSIFDTSTRSSTESPRKIQKYESVLSSSNHPLFVPQLGQSHLQEGIEWIKINQSTTNCASKGFSDYWLSTTKTQPMKYTGRRMQPPNHQKASFPSTSSCERKLFRGVRQRHWGKWVAEIRLPRNRTRVWLGTFDTAKEAAFAYDTAAYILRGDYAHLNFPDLKHQLKASSTNCATKALLEAKLQAMSGNKKDKDPQATSPKKNHFKGLNRIEPTRREWDFDLESKVGSEMVMIENKKSQEVLPDVEVVQLSRIPSLDMDIIWDALLVPDS</sequence>
<keyword evidence="7" id="KW-0804">Transcription</keyword>
<feature type="region of interest" description="Disordered" evidence="10">
    <location>
        <begin position="300"/>
        <end position="319"/>
    </location>
</feature>
<comment type="caution">
    <text evidence="12">The sequence shown here is derived from an EMBL/GenBank/DDBJ whole genome shotgun (WGS) entry which is preliminary data.</text>
</comment>
<dbReference type="GO" id="GO:0003700">
    <property type="term" value="F:DNA-binding transcription factor activity"/>
    <property type="evidence" value="ECO:0007669"/>
    <property type="project" value="InterPro"/>
</dbReference>
<dbReference type="EMBL" id="NKQK01000001">
    <property type="protein sequence ID" value="PSS35687.1"/>
    <property type="molecule type" value="Genomic_DNA"/>
</dbReference>
<evidence type="ECO:0000256" key="8">
    <source>
        <dbReference type="ARBA" id="ARBA00023242"/>
    </source>
</evidence>
<dbReference type="InterPro" id="IPR016177">
    <property type="entry name" value="DNA-bd_dom_sf"/>
</dbReference>
<dbReference type="GO" id="GO:0000976">
    <property type="term" value="F:transcription cis-regulatory region binding"/>
    <property type="evidence" value="ECO:0007669"/>
    <property type="project" value="UniProtKB-ARBA"/>
</dbReference>
<dbReference type="FunCoup" id="A0A2R6S0A8">
    <property type="interactions" value="21"/>
</dbReference>
<accession>A0A2R6S0A8</accession>
<dbReference type="PRINTS" id="PR00367">
    <property type="entry name" value="ETHRSPELEMNT"/>
</dbReference>
<evidence type="ECO:0000256" key="6">
    <source>
        <dbReference type="ARBA" id="ARBA00023159"/>
    </source>
</evidence>
<keyword evidence="6" id="KW-0010">Activator</keyword>
<keyword evidence="2" id="KW-0936">Ethylene signaling pathway</keyword>
<comment type="subcellular location">
    <subcellularLocation>
        <location evidence="1">Nucleus</location>
    </subcellularLocation>
</comment>
<keyword evidence="4" id="KW-0805">Transcription regulation</keyword>
<dbReference type="Pfam" id="PF00847">
    <property type="entry name" value="AP2"/>
    <property type="match status" value="1"/>
</dbReference>
<dbReference type="InParanoid" id="A0A2R6S0A8"/>
<dbReference type="SMART" id="SM00380">
    <property type="entry name" value="AP2"/>
    <property type="match status" value="1"/>
</dbReference>
<dbReference type="InterPro" id="IPR001471">
    <property type="entry name" value="AP2/ERF_dom"/>
</dbReference>
<evidence type="ECO:0000256" key="1">
    <source>
        <dbReference type="ARBA" id="ARBA00004123"/>
    </source>
</evidence>
<dbReference type="PANTHER" id="PTHR31657:SF40">
    <property type="entry name" value="ETHYLENE-RESPONSIVE TRANSCRIPTION FACTOR ERF062"/>
    <property type="match status" value="1"/>
</dbReference>
<dbReference type="OMA" id="NEWLRIN"/>
<protein>
    <submittedName>
        <fullName evidence="12">Ethylene-responsive transcription factor</fullName>
    </submittedName>
</protein>
<dbReference type="PROSITE" id="PS51032">
    <property type="entry name" value="AP2_ERF"/>
    <property type="match status" value="1"/>
</dbReference>
<proteinExistence type="inferred from homology"/>
<dbReference type="GO" id="GO:0006952">
    <property type="term" value="P:defense response"/>
    <property type="evidence" value="ECO:0007669"/>
    <property type="project" value="UniProtKB-KW"/>
</dbReference>
<name>A0A2R6S0A8_ACTCC</name>
<evidence type="ECO:0000313" key="13">
    <source>
        <dbReference type="Proteomes" id="UP000241394"/>
    </source>
</evidence>
<dbReference type="Gene3D" id="3.30.730.10">
    <property type="entry name" value="AP2/ERF domain"/>
    <property type="match status" value="1"/>
</dbReference>
<dbReference type="GO" id="GO:0005634">
    <property type="term" value="C:nucleus"/>
    <property type="evidence" value="ECO:0007669"/>
    <property type="project" value="UniProtKB-SubCell"/>
</dbReference>
<keyword evidence="5" id="KW-0238">DNA-binding</keyword>
<dbReference type="SUPFAM" id="SSF54171">
    <property type="entry name" value="DNA-binding domain"/>
    <property type="match status" value="1"/>
</dbReference>
<evidence type="ECO:0000256" key="5">
    <source>
        <dbReference type="ARBA" id="ARBA00023125"/>
    </source>
</evidence>
<dbReference type="FunFam" id="3.30.730.10:FF:000001">
    <property type="entry name" value="Ethylene-responsive transcription factor 2"/>
    <property type="match status" value="1"/>
</dbReference>
<organism evidence="12 13">
    <name type="scientific">Actinidia chinensis var. chinensis</name>
    <name type="common">Chinese soft-hair kiwi</name>
    <dbReference type="NCBI Taxonomy" id="1590841"/>
    <lineage>
        <taxon>Eukaryota</taxon>
        <taxon>Viridiplantae</taxon>
        <taxon>Streptophyta</taxon>
        <taxon>Embryophyta</taxon>
        <taxon>Tracheophyta</taxon>
        <taxon>Spermatophyta</taxon>
        <taxon>Magnoliopsida</taxon>
        <taxon>eudicotyledons</taxon>
        <taxon>Gunneridae</taxon>
        <taxon>Pentapetalae</taxon>
        <taxon>asterids</taxon>
        <taxon>Ericales</taxon>
        <taxon>Actinidiaceae</taxon>
        <taxon>Actinidia</taxon>
    </lineage>
</organism>
<dbReference type="AlphaFoldDB" id="A0A2R6S0A8"/>
<feature type="domain" description="AP2/ERF" evidence="11">
    <location>
        <begin position="216"/>
        <end position="273"/>
    </location>
</feature>
<comment type="similarity">
    <text evidence="9">Belongs to the AP2/ERF transcription factor family. ERF subfamily.</text>
</comment>
<evidence type="ECO:0000256" key="10">
    <source>
        <dbReference type="SAM" id="MobiDB-lite"/>
    </source>
</evidence>
<evidence type="ECO:0000256" key="7">
    <source>
        <dbReference type="ARBA" id="ARBA00023163"/>
    </source>
</evidence>
<dbReference type="Proteomes" id="UP000241394">
    <property type="component" value="Chromosome LG1"/>
</dbReference>
<keyword evidence="3" id="KW-0611">Plant defense</keyword>
<evidence type="ECO:0000256" key="3">
    <source>
        <dbReference type="ARBA" id="ARBA00022821"/>
    </source>
</evidence>
<dbReference type="OrthoDB" id="777275at2759"/>
<gene>
    <name evidence="12" type="ORF">CEY00_Acc00171</name>
</gene>
<reference evidence="12 13" key="1">
    <citation type="submission" date="2017-07" db="EMBL/GenBank/DDBJ databases">
        <title>An improved, manually edited Actinidia chinensis var. chinensis (kiwifruit) genome highlights the challenges associated with draft genomes and gene prediction in plants.</title>
        <authorList>
            <person name="Pilkington S."/>
            <person name="Crowhurst R."/>
            <person name="Hilario E."/>
            <person name="Nardozza S."/>
            <person name="Fraser L."/>
            <person name="Peng Y."/>
            <person name="Gunaseelan K."/>
            <person name="Simpson R."/>
            <person name="Tahir J."/>
            <person name="Deroles S."/>
            <person name="Templeton K."/>
            <person name="Luo Z."/>
            <person name="Davy M."/>
            <person name="Cheng C."/>
            <person name="Mcneilage M."/>
            <person name="Scaglione D."/>
            <person name="Liu Y."/>
            <person name="Zhang Q."/>
            <person name="Datson P."/>
            <person name="De Silva N."/>
            <person name="Gardiner S."/>
            <person name="Bassett H."/>
            <person name="Chagne D."/>
            <person name="Mccallum J."/>
            <person name="Dzierzon H."/>
            <person name="Deng C."/>
            <person name="Wang Y.-Y."/>
            <person name="Barron N."/>
            <person name="Manako K."/>
            <person name="Bowen J."/>
            <person name="Foster T."/>
            <person name="Erridge Z."/>
            <person name="Tiffin H."/>
            <person name="Waite C."/>
            <person name="Davies K."/>
            <person name="Grierson E."/>
            <person name="Laing W."/>
            <person name="Kirk R."/>
            <person name="Chen X."/>
            <person name="Wood M."/>
            <person name="Montefiori M."/>
            <person name="Brummell D."/>
            <person name="Schwinn K."/>
            <person name="Catanach A."/>
            <person name="Fullerton C."/>
            <person name="Li D."/>
            <person name="Meiyalaghan S."/>
            <person name="Nieuwenhuizen N."/>
            <person name="Read N."/>
            <person name="Prakash R."/>
            <person name="Hunter D."/>
            <person name="Zhang H."/>
            <person name="Mckenzie M."/>
            <person name="Knabel M."/>
            <person name="Harris A."/>
            <person name="Allan A."/>
            <person name="Chen A."/>
            <person name="Janssen B."/>
            <person name="Plunkett B."/>
            <person name="Dwamena C."/>
            <person name="Voogd C."/>
            <person name="Leif D."/>
            <person name="Lafferty D."/>
            <person name="Souleyre E."/>
            <person name="Varkonyi-Gasic E."/>
            <person name="Gambi F."/>
            <person name="Hanley J."/>
            <person name="Yao J.-L."/>
            <person name="Cheung J."/>
            <person name="David K."/>
            <person name="Warren B."/>
            <person name="Marsh K."/>
            <person name="Snowden K."/>
            <person name="Lin-Wang K."/>
            <person name="Brian L."/>
            <person name="Martinez-Sanchez M."/>
            <person name="Wang M."/>
            <person name="Ileperuma N."/>
            <person name="Macnee N."/>
            <person name="Campin R."/>
            <person name="Mcatee P."/>
            <person name="Drummond R."/>
            <person name="Espley R."/>
            <person name="Ireland H."/>
            <person name="Wu R."/>
            <person name="Atkinson R."/>
            <person name="Karunairetnam S."/>
            <person name="Bulley S."/>
            <person name="Chunkath S."/>
            <person name="Hanley Z."/>
            <person name="Storey R."/>
            <person name="Thrimawithana A."/>
            <person name="Thomson S."/>
            <person name="David C."/>
            <person name="Testolin R."/>
        </authorList>
    </citation>
    <scope>NUCLEOTIDE SEQUENCE [LARGE SCALE GENOMIC DNA]</scope>
    <source>
        <strain evidence="13">cv. Red5</strain>
        <tissue evidence="12">Young leaf</tissue>
    </source>
</reference>
<evidence type="ECO:0000313" key="12">
    <source>
        <dbReference type="EMBL" id="PSS35687.1"/>
    </source>
</evidence>